<proteinExistence type="predicted"/>
<dbReference type="VEuPathDB" id="FungiDB:RhiirA1_443830"/>
<evidence type="ECO:0000313" key="3">
    <source>
        <dbReference type="Proteomes" id="UP000234323"/>
    </source>
</evidence>
<reference evidence="2 3" key="1">
    <citation type="submission" date="2015-10" db="EMBL/GenBank/DDBJ databases">
        <title>Genome analyses suggest a sexual origin of heterokaryosis in a supposedly ancient asexual fungus.</title>
        <authorList>
            <person name="Ropars J."/>
            <person name="Sedzielewska K."/>
            <person name="Noel J."/>
            <person name="Charron P."/>
            <person name="Farinelli L."/>
            <person name="Marton T."/>
            <person name="Kruger M."/>
            <person name="Pelin A."/>
            <person name="Brachmann A."/>
            <person name="Corradi N."/>
        </authorList>
    </citation>
    <scope>NUCLEOTIDE SEQUENCE [LARGE SCALE GENOMIC DNA]</scope>
    <source>
        <strain evidence="2 3">A4</strain>
    </source>
</reference>
<evidence type="ECO:0000256" key="1">
    <source>
        <dbReference type="SAM" id="MobiDB-lite"/>
    </source>
</evidence>
<dbReference type="Proteomes" id="UP000234323">
    <property type="component" value="Unassembled WGS sequence"/>
</dbReference>
<dbReference type="VEuPathDB" id="FungiDB:RhiirFUN_001818"/>
<protein>
    <submittedName>
        <fullName evidence="2">Uncharacterized protein</fullName>
    </submittedName>
</protein>
<sequence length="278" mass="31941">MKNSYDQIKSLTVSQKNRPRTQQRQNPDLSHNRTFWNKKTKENPNHTDYPNRFQRRPQAIPHKNLYNWDESPNSSINRPPSLAKNKQAETVNGSNEDLIKRITQLETIIKDLRSEVGGLNIKQKQHAKDITLLQEQERRHEKDMALLNQHLTTINNNMIEQKVTISSIPRIVSMLENMEQSGIFAQIADNDDSAYGNDNYSYPHPSNFTEEQQQQYYNEEYEDSNSGYESSGTVETVNIFPDPNYTPSKPTGGYPTITSTIGSKFSNMIGIGFGQNNQ</sequence>
<gene>
    <name evidence="2" type="ORF">RhiirA4_503719</name>
</gene>
<feature type="compositionally biased region" description="Polar residues" evidence="1">
    <location>
        <begin position="1"/>
        <end position="37"/>
    </location>
</feature>
<organism evidence="2 3">
    <name type="scientific">Rhizophagus irregularis</name>
    <dbReference type="NCBI Taxonomy" id="588596"/>
    <lineage>
        <taxon>Eukaryota</taxon>
        <taxon>Fungi</taxon>
        <taxon>Fungi incertae sedis</taxon>
        <taxon>Mucoromycota</taxon>
        <taxon>Glomeromycotina</taxon>
        <taxon>Glomeromycetes</taxon>
        <taxon>Glomerales</taxon>
        <taxon>Glomeraceae</taxon>
        <taxon>Rhizophagus</taxon>
    </lineage>
</organism>
<name>A0A2I1H8N2_9GLOM</name>
<evidence type="ECO:0000313" key="2">
    <source>
        <dbReference type="EMBL" id="PKY55214.1"/>
    </source>
</evidence>
<accession>A0A2I1H8N2</accession>
<feature type="region of interest" description="Disordered" evidence="1">
    <location>
        <begin position="1"/>
        <end position="89"/>
    </location>
</feature>
<dbReference type="AlphaFoldDB" id="A0A2I1H8N2"/>
<dbReference type="VEuPathDB" id="FungiDB:FUN_017653"/>
<dbReference type="EMBL" id="LLXI01001806">
    <property type="protein sequence ID" value="PKY55214.1"/>
    <property type="molecule type" value="Genomic_DNA"/>
</dbReference>
<comment type="caution">
    <text evidence="2">The sequence shown here is derived from an EMBL/GenBank/DDBJ whole genome shotgun (WGS) entry which is preliminary data.</text>
</comment>
<keyword evidence="3" id="KW-1185">Reference proteome</keyword>